<comment type="caution">
    <text evidence="1">The sequence shown here is derived from an EMBL/GenBank/DDBJ whole genome shotgun (WGS) entry which is preliminary data.</text>
</comment>
<dbReference type="AlphaFoldDB" id="A0A9P6JIT3"/>
<dbReference type="OrthoDB" id="3227112at2759"/>
<organism evidence="1 2">
    <name type="scientific">Crepidotus variabilis</name>
    <dbReference type="NCBI Taxonomy" id="179855"/>
    <lineage>
        <taxon>Eukaryota</taxon>
        <taxon>Fungi</taxon>
        <taxon>Dikarya</taxon>
        <taxon>Basidiomycota</taxon>
        <taxon>Agaricomycotina</taxon>
        <taxon>Agaricomycetes</taxon>
        <taxon>Agaricomycetidae</taxon>
        <taxon>Agaricales</taxon>
        <taxon>Agaricineae</taxon>
        <taxon>Crepidotaceae</taxon>
        <taxon>Crepidotus</taxon>
    </lineage>
</organism>
<evidence type="ECO:0000313" key="2">
    <source>
        <dbReference type="Proteomes" id="UP000807306"/>
    </source>
</evidence>
<gene>
    <name evidence="1" type="ORF">CPB83DRAFT_864194</name>
</gene>
<keyword evidence="2" id="KW-1185">Reference proteome</keyword>
<proteinExistence type="predicted"/>
<reference evidence="1" key="1">
    <citation type="submission" date="2020-11" db="EMBL/GenBank/DDBJ databases">
        <authorList>
            <consortium name="DOE Joint Genome Institute"/>
            <person name="Ahrendt S."/>
            <person name="Riley R."/>
            <person name="Andreopoulos W."/>
            <person name="Labutti K."/>
            <person name="Pangilinan J."/>
            <person name="Ruiz-Duenas F.J."/>
            <person name="Barrasa J.M."/>
            <person name="Sanchez-Garcia M."/>
            <person name="Camarero S."/>
            <person name="Miyauchi S."/>
            <person name="Serrano A."/>
            <person name="Linde D."/>
            <person name="Babiker R."/>
            <person name="Drula E."/>
            <person name="Ayuso-Fernandez I."/>
            <person name="Pacheco R."/>
            <person name="Padilla G."/>
            <person name="Ferreira P."/>
            <person name="Barriuso J."/>
            <person name="Kellner H."/>
            <person name="Castanera R."/>
            <person name="Alfaro M."/>
            <person name="Ramirez L."/>
            <person name="Pisabarro A.G."/>
            <person name="Kuo A."/>
            <person name="Tritt A."/>
            <person name="Lipzen A."/>
            <person name="He G."/>
            <person name="Yan M."/>
            <person name="Ng V."/>
            <person name="Cullen D."/>
            <person name="Martin F."/>
            <person name="Rosso M.-N."/>
            <person name="Henrissat B."/>
            <person name="Hibbett D."/>
            <person name="Martinez A.T."/>
            <person name="Grigoriev I.V."/>
        </authorList>
    </citation>
    <scope>NUCLEOTIDE SEQUENCE</scope>
    <source>
        <strain evidence="1">CBS 506.95</strain>
    </source>
</reference>
<name>A0A9P6JIT3_9AGAR</name>
<evidence type="ECO:0000313" key="1">
    <source>
        <dbReference type="EMBL" id="KAF9522631.1"/>
    </source>
</evidence>
<protein>
    <submittedName>
        <fullName evidence="1">Uncharacterized protein</fullName>
    </submittedName>
</protein>
<sequence>MKKFGLKMATVGERCEGSLSSTHGMVITQRVTFVRADNMPAGFPNPAVDDFIEGAREKKVIELLTAHDPAEYVFQTIIG</sequence>
<dbReference type="EMBL" id="MU157939">
    <property type="protein sequence ID" value="KAF9522631.1"/>
    <property type="molecule type" value="Genomic_DNA"/>
</dbReference>
<dbReference type="Proteomes" id="UP000807306">
    <property type="component" value="Unassembled WGS sequence"/>
</dbReference>
<accession>A0A9P6JIT3</accession>